<keyword evidence="1" id="KW-0325">Glycoprotein</keyword>
<feature type="transmembrane region" description="Helical" evidence="3">
    <location>
        <begin position="279"/>
        <end position="301"/>
    </location>
</feature>
<keyword evidence="3" id="KW-1133">Transmembrane helix</keyword>
<dbReference type="GO" id="GO:0009897">
    <property type="term" value="C:external side of plasma membrane"/>
    <property type="evidence" value="ECO:0007669"/>
    <property type="project" value="TreeGrafter"/>
</dbReference>
<dbReference type="PANTHER" id="PTHR16675">
    <property type="entry name" value="MHC CLASS I-RELATED"/>
    <property type="match status" value="1"/>
</dbReference>
<keyword evidence="6" id="KW-1185">Reference proteome</keyword>
<dbReference type="AlphaFoldDB" id="A0A674J1L2"/>
<dbReference type="GeneTree" id="ENSGT01120000271825"/>
<feature type="region of interest" description="Disordered" evidence="2">
    <location>
        <begin position="1"/>
        <end position="54"/>
    </location>
</feature>
<dbReference type="Pfam" id="PF00129">
    <property type="entry name" value="MHC_I"/>
    <property type="match status" value="1"/>
</dbReference>
<dbReference type="InterPro" id="IPR003597">
    <property type="entry name" value="Ig_C1-set"/>
</dbReference>
<dbReference type="InterPro" id="IPR003006">
    <property type="entry name" value="Ig/MHC_CS"/>
</dbReference>
<dbReference type="Ensembl" id="ENSTMTT00000015344.1">
    <property type="protein sequence ID" value="ENSTMTP00000014831.1"/>
    <property type="gene ID" value="ENSTMTG00000010270.1"/>
</dbReference>
<dbReference type="PANTHER" id="PTHR16675:SF67">
    <property type="entry name" value="IG-LIKE DOMAIN-CONTAINING PROTEIN"/>
    <property type="match status" value="1"/>
</dbReference>
<dbReference type="SUPFAM" id="SSF48726">
    <property type="entry name" value="Immunoglobulin"/>
    <property type="match status" value="1"/>
</dbReference>
<reference evidence="5" key="1">
    <citation type="submission" date="2025-05" db="UniProtKB">
        <authorList>
            <consortium name="Ensembl"/>
        </authorList>
    </citation>
    <scope>IDENTIFICATION</scope>
</reference>
<dbReference type="InterPro" id="IPR036179">
    <property type="entry name" value="Ig-like_dom_sf"/>
</dbReference>
<dbReference type="SMART" id="SM00407">
    <property type="entry name" value="IGc1"/>
    <property type="match status" value="1"/>
</dbReference>
<dbReference type="Ensembl" id="ENSTMTT00000016253.1">
    <property type="protein sequence ID" value="ENSTMTP00000015696.1"/>
    <property type="gene ID" value="ENSTMTG00000011139.1"/>
</dbReference>
<dbReference type="Gene3D" id="3.30.500.10">
    <property type="entry name" value="MHC class I-like antigen recognition-like"/>
    <property type="match status" value="1"/>
</dbReference>
<proteinExistence type="predicted"/>
<dbReference type="InterPro" id="IPR050208">
    <property type="entry name" value="MHC_class-I_related"/>
</dbReference>
<organism evidence="5 6">
    <name type="scientific">Terrapene triunguis</name>
    <name type="common">Three-toed box turtle</name>
    <dbReference type="NCBI Taxonomy" id="2587831"/>
    <lineage>
        <taxon>Eukaryota</taxon>
        <taxon>Metazoa</taxon>
        <taxon>Chordata</taxon>
        <taxon>Craniata</taxon>
        <taxon>Vertebrata</taxon>
        <taxon>Euteleostomi</taxon>
        <taxon>Archelosauria</taxon>
        <taxon>Testudinata</taxon>
        <taxon>Testudines</taxon>
        <taxon>Cryptodira</taxon>
        <taxon>Durocryptodira</taxon>
        <taxon>Testudinoidea</taxon>
        <taxon>Emydidae</taxon>
        <taxon>Terrapene</taxon>
    </lineage>
</organism>
<dbReference type="PROSITE" id="PS50835">
    <property type="entry name" value="IG_LIKE"/>
    <property type="match status" value="1"/>
</dbReference>
<evidence type="ECO:0000313" key="6">
    <source>
        <dbReference type="Proteomes" id="UP000472274"/>
    </source>
</evidence>
<dbReference type="InterPro" id="IPR007110">
    <property type="entry name" value="Ig-like_dom"/>
</dbReference>
<dbReference type="Gene3D" id="2.60.40.10">
    <property type="entry name" value="Immunoglobulins"/>
    <property type="match status" value="1"/>
</dbReference>
<name>A0A674J1L2_9SAUR</name>
<keyword evidence="3" id="KW-0472">Membrane</keyword>
<dbReference type="InterPro" id="IPR011161">
    <property type="entry name" value="MHC_I-like_Ag-recog"/>
</dbReference>
<evidence type="ECO:0000259" key="4">
    <source>
        <dbReference type="PROSITE" id="PS50835"/>
    </source>
</evidence>
<dbReference type="Proteomes" id="UP000472274">
    <property type="component" value="Unplaced"/>
</dbReference>
<dbReference type="GO" id="GO:0006955">
    <property type="term" value="P:immune response"/>
    <property type="evidence" value="ECO:0007669"/>
    <property type="project" value="TreeGrafter"/>
</dbReference>
<evidence type="ECO:0000256" key="1">
    <source>
        <dbReference type="ARBA" id="ARBA00023180"/>
    </source>
</evidence>
<evidence type="ECO:0000256" key="3">
    <source>
        <dbReference type="SAM" id="Phobius"/>
    </source>
</evidence>
<accession>A0A674J1L2</accession>
<feature type="domain" description="Ig-like" evidence="4">
    <location>
        <begin position="174"/>
        <end position="265"/>
    </location>
</feature>
<dbReference type="InterPro" id="IPR037055">
    <property type="entry name" value="MHC_I-like_Ag-recog_sf"/>
</dbReference>
<sequence length="369" mass="40070">MSGARLGSSSLESPRLQSSIGLKDTGGCRGQPRARPRHSQCPGVTVHPAEPPLTPPFPLQRTHFPDFNARSQLSPSSTGIHTEQVHVGCALSDQAPMDPRFQYAYDGGDFISFDNQTGTWVAAVQLAVPVKQLWETGDKFWTQFVQRYLQHECLETLQSLGWVSPAPEPDEHPPTHTHTYINRANAPDSSITLSCHARGFYPRPIHVSWVRDGEDILAETDSSGILPNDIHSYYTQSSLEISPQQEDGHRYACRVEHSSLEEPVLVWAPGKKGPLPPGVLAAIVLAVLVLAGAVGAGVILWRRKSAGKSRSHGAGVWGVGRPSQPKGEWLLPLPPRRDGAGPWGRADHRSPALLGAEWALSLAGRLVPG</sequence>
<dbReference type="SUPFAM" id="SSF54452">
    <property type="entry name" value="MHC antigen-recognition domain"/>
    <property type="match status" value="1"/>
</dbReference>
<keyword evidence="3" id="KW-0812">Transmembrane</keyword>
<dbReference type="GO" id="GO:0005615">
    <property type="term" value="C:extracellular space"/>
    <property type="evidence" value="ECO:0007669"/>
    <property type="project" value="TreeGrafter"/>
</dbReference>
<dbReference type="InterPro" id="IPR011162">
    <property type="entry name" value="MHC_I/II-like_Ag-recog"/>
</dbReference>
<feature type="compositionally biased region" description="Low complexity" evidence="2">
    <location>
        <begin position="8"/>
        <end position="19"/>
    </location>
</feature>
<dbReference type="Pfam" id="PF07654">
    <property type="entry name" value="C1-set"/>
    <property type="match status" value="1"/>
</dbReference>
<dbReference type="InterPro" id="IPR013783">
    <property type="entry name" value="Ig-like_fold"/>
</dbReference>
<evidence type="ECO:0000256" key="2">
    <source>
        <dbReference type="SAM" id="MobiDB-lite"/>
    </source>
</evidence>
<dbReference type="PROSITE" id="PS00290">
    <property type="entry name" value="IG_MHC"/>
    <property type="match status" value="1"/>
</dbReference>
<protein>
    <recommendedName>
        <fullName evidence="4">Ig-like domain-containing protein</fullName>
    </recommendedName>
</protein>
<evidence type="ECO:0000313" key="5">
    <source>
        <dbReference type="Ensembl" id="ENSTMTP00000015696.1"/>
    </source>
</evidence>